<dbReference type="Proteomes" id="UP000033725">
    <property type="component" value="Unassembled WGS sequence"/>
</dbReference>
<reference evidence="2 3" key="1">
    <citation type="submission" date="2015-02" db="EMBL/GenBank/DDBJ databases">
        <title>Draft genome sequences of ten Microbacterium spp. with emphasis on heavy metal contaminated environments.</title>
        <authorList>
            <person name="Corretto E."/>
        </authorList>
    </citation>
    <scope>NUCLEOTIDE SEQUENCE [LARGE SCALE GENOMIC DNA]</scope>
    <source>
        <strain evidence="2 3">BEL163</strain>
    </source>
</reference>
<dbReference type="RefSeq" id="WP_045263725.1">
    <property type="nucleotide sequence ID" value="NZ_JBEORK010000005.1"/>
</dbReference>
<dbReference type="InterPro" id="IPR007809">
    <property type="entry name" value="FlgN-like"/>
</dbReference>
<evidence type="ECO:0000313" key="2">
    <source>
        <dbReference type="EMBL" id="KJL22518.1"/>
    </source>
</evidence>
<dbReference type="InterPro" id="IPR036679">
    <property type="entry name" value="FlgN-like_sf"/>
</dbReference>
<dbReference type="Pfam" id="PF05130">
    <property type="entry name" value="FlgN"/>
    <property type="match status" value="1"/>
</dbReference>
<dbReference type="GO" id="GO:0044780">
    <property type="term" value="P:bacterial-type flagellum assembly"/>
    <property type="evidence" value="ECO:0007669"/>
    <property type="project" value="InterPro"/>
</dbReference>
<gene>
    <name evidence="2" type="ORF">RN51_01832</name>
</gene>
<evidence type="ECO:0000256" key="1">
    <source>
        <dbReference type="ARBA" id="ARBA00022795"/>
    </source>
</evidence>
<keyword evidence="1" id="KW-1005">Bacterial flagellum biogenesis</keyword>
<organism evidence="2 3">
    <name type="scientific">Microbacterium oxydans</name>
    <dbReference type="NCBI Taxonomy" id="82380"/>
    <lineage>
        <taxon>Bacteria</taxon>
        <taxon>Bacillati</taxon>
        <taxon>Actinomycetota</taxon>
        <taxon>Actinomycetes</taxon>
        <taxon>Micrococcales</taxon>
        <taxon>Microbacteriaceae</taxon>
        <taxon>Microbacterium</taxon>
    </lineage>
</organism>
<name>A0A0F0KNQ9_9MICO</name>
<evidence type="ECO:0000313" key="3">
    <source>
        <dbReference type="Proteomes" id="UP000033725"/>
    </source>
</evidence>
<sequence length="160" mass="17879">MGANELSIQLWRERELLEMLLFKLDEQQLLLAAGRSQWIQFAAREIDQVLDRLRGASLARTVEVATVAEEWGAPEASTIRELIEHAPEGAWQEVFADHLRALSKLAAEVEQLRDANAEQLSGVLRATQETIAALGHDTGEYTTKGDRARDDAARIIDTEM</sequence>
<comment type="caution">
    <text evidence="2">The sequence shown here is derived from an EMBL/GenBank/DDBJ whole genome shotgun (WGS) entry which is preliminary data.</text>
</comment>
<dbReference type="Gene3D" id="1.20.58.300">
    <property type="entry name" value="FlgN-like"/>
    <property type="match status" value="1"/>
</dbReference>
<protein>
    <submittedName>
        <fullName evidence="2">FlgN protein</fullName>
    </submittedName>
</protein>
<proteinExistence type="predicted"/>
<dbReference type="AlphaFoldDB" id="A0A0F0KNQ9"/>
<dbReference type="EMBL" id="JYIV01000025">
    <property type="protein sequence ID" value="KJL22518.1"/>
    <property type="molecule type" value="Genomic_DNA"/>
</dbReference>
<accession>A0A0F0KNQ9</accession>
<dbReference type="OrthoDB" id="3268384at2"/>
<dbReference type="SUPFAM" id="SSF140566">
    <property type="entry name" value="FlgN-like"/>
    <property type="match status" value="1"/>
</dbReference>
<dbReference type="PATRIC" id="fig|82380.10.peg.1842"/>